<name>A0A5B7HH75_PORTR</name>
<dbReference type="Proteomes" id="UP000324222">
    <property type="component" value="Unassembled WGS sequence"/>
</dbReference>
<organism evidence="2 3">
    <name type="scientific">Portunus trituberculatus</name>
    <name type="common">Swimming crab</name>
    <name type="synonym">Neptunus trituberculatus</name>
    <dbReference type="NCBI Taxonomy" id="210409"/>
    <lineage>
        <taxon>Eukaryota</taxon>
        <taxon>Metazoa</taxon>
        <taxon>Ecdysozoa</taxon>
        <taxon>Arthropoda</taxon>
        <taxon>Crustacea</taxon>
        <taxon>Multicrustacea</taxon>
        <taxon>Malacostraca</taxon>
        <taxon>Eumalacostraca</taxon>
        <taxon>Eucarida</taxon>
        <taxon>Decapoda</taxon>
        <taxon>Pleocyemata</taxon>
        <taxon>Brachyura</taxon>
        <taxon>Eubrachyura</taxon>
        <taxon>Portunoidea</taxon>
        <taxon>Portunidae</taxon>
        <taxon>Portuninae</taxon>
        <taxon>Portunus</taxon>
    </lineage>
</organism>
<proteinExistence type="predicted"/>
<comment type="caution">
    <text evidence="2">The sequence shown here is derived from an EMBL/GenBank/DDBJ whole genome shotgun (WGS) entry which is preliminary data.</text>
</comment>
<feature type="compositionally biased region" description="Acidic residues" evidence="1">
    <location>
        <begin position="69"/>
        <end position="86"/>
    </location>
</feature>
<dbReference type="EMBL" id="VSRR010031350">
    <property type="protein sequence ID" value="MPC70572.1"/>
    <property type="molecule type" value="Genomic_DNA"/>
</dbReference>
<reference evidence="2 3" key="1">
    <citation type="submission" date="2019-05" db="EMBL/GenBank/DDBJ databases">
        <title>Another draft genome of Portunus trituberculatus and its Hox gene families provides insights of decapod evolution.</title>
        <authorList>
            <person name="Jeong J.-H."/>
            <person name="Song I."/>
            <person name="Kim S."/>
            <person name="Choi T."/>
            <person name="Kim D."/>
            <person name="Ryu S."/>
            <person name="Kim W."/>
        </authorList>
    </citation>
    <scope>NUCLEOTIDE SEQUENCE [LARGE SCALE GENOMIC DNA]</scope>
    <source>
        <tissue evidence="2">Muscle</tissue>
    </source>
</reference>
<sequence>MIIFSRSPLLHFKPLHKSTLSLLCPTQCDYRKLKREAGGNERPLSPGRQHFSAAAAAWWEVGRLGKEEEEHEEEEEVMEEEEDEPAGEVQEAPRVPTAEMPPCLLKLPRDSNKFR</sequence>
<feature type="region of interest" description="Disordered" evidence="1">
    <location>
        <begin position="66"/>
        <end position="115"/>
    </location>
</feature>
<dbReference type="AlphaFoldDB" id="A0A5B7HH75"/>
<evidence type="ECO:0000313" key="2">
    <source>
        <dbReference type="EMBL" id="MPC70572.1"/>
    </source>
</evidence>
<accession>A0A5B7HH75</accession>
<protein>
    <submittedName>
        <fullName evidence="2">Uncharacterized protein</fullName>
    </submittedName>
</protein>
<evidence type="ECO:0000256" key="1">
    <source>
        <dbReference type="SAM" id="MobiDB-lite"/>
    </source>
</evidence>
<evidence type="ECO:0000313" key="3">
    <source>
        <dbReference type="Proteomes" id="UP000324222"/>
    </source>
</evidence>
<keyword evidence="3" id="KW-1185">Reference proteome</keyword>
<gene>
    <name evidence="2" type="ORF">E2C01_064824</name>
</gene>